<feature type="region of interest" description="Disordered" evidence="1">
    <location>
        <begin position="296"/>
        <end position="332"/>
    </location>
</feature>
<feature type="region of interest" description="Disordered" evidence="1">
    <location>
        <begin position="180"/>
        <end position="202"/>
    </location>
</feature>
<accession>A0A8T2SP17</accession>
<dbReference type="OMA" id="GSIVICC"/>
<proteinExistence type="predicted"/>
<reference evidence="2" key="1">
    <citation type="submission" date="2021-08" db="EMBL/GenBank/DDBJ databases">
        <title>WGS assembly of Ceratopteris richardii.</title>
        <authorList>
            <person name="Marchant D.B."/>
            <person name="Chen G."/>
            <person name="Jenkins J."/>
            <person name="Shu S."/>
            <person name="Leebens-Mack J."/>
            <person name="Grimwood J."/>
            <person name="Schmutz J."/>
            <person name="Soltis P."/>
            <person name="Soltis D."/>
            <person name="Chen Z.-H."/>
        </authorList>
    </citation>
    <scope>NUCLEOTIDE SEQUENCE</scope>
    <source>
        <strain evidence="2">Whitten #5841</strain>
        <tissue evidence="2">Leaf</tissue>
    </source>
</reference>
<feature type="compositionally biased region" description="Gly residues" evidence="1">
    <location>
        <begin position="182"/>
        <end position="191"/>
    </location>
</feature>
<dbReference type="AlphaFoldDB" id="A0A8T2SP17"/>
<gene>
    <name evidence="2" type="ORF">KP509_19G052300</name>
</gene>
<comment type="caution">
    <text evidence="2">The sequence shown here is derived from an EMBL/GenBank/DDBJ whole genome shotgun (WGS) entry which is preliminary data.</text>
</comment>
<sequence length="332" mass="33042">MLEGKGLRDVAEEEKEVWPWLCPKGRAWEKVGVSTDACVGGGGSMLVLGWREYGAGRIRGCRRGVREADDSQRWRWWRSSAEAAGGRRRISAGAAGGRRRRSAVAAGGRRRILAGFAWRWGGTGRGSAGCVCGGGRREGRRLAAFPGRVCAGGGRGRGGHGESGGGGEGGEVWTRRREAGVGRAGEGGAGQRGSAASWGGTGRGSAWLVAEEGGGRRRVTVEGGGGGGMRYGCVVKVGGRGSAAGAEESGLCGVPTAGKTAWEAGKEEGGGGLGGGGGEGGEGGGWGRLGGGLGGGEGEEGGGWGRVGGGWRRVGGGPRGWGEGGKANGVGG</sequence>
<organism evidence="2 3">
    <name type="scientific">Ceratopteris richardii</name>
    <name type="common">Triangle waterfern</name>
    <dbReference type="NCBI Taxonomy" id="49495"/>
    <lineage>
        <taxon>Eukaryota</taxon>
        <taxon>Viridiplantae</taxon>
        <taxon>Streptophyta</taxon>
        <taxon>Embryophyta</taxon>
        <taxon>Tracheophyta</taxon>
        <taxon>Polypodiopsida</taxon>
        <taxon>Polypodiidae</taxon>
        <taxon>Polypodiales</taxon>
        <taxon>Pteridineae</taxon>
        <taxon>Pteridaceae</taxon>
        <taxon>Parkerioideae</taxon>
        <taxon>Ceratopteris</taxon>
    </lineage>
</organism>
<evidence type="ECO:0000313" key="2">
    <source>
        <dbReference type="EMBL" id="KAH7352573.1"/>
    </source>
</evidence>
<feature type="compositionally biased region" description="Gly residues" evidence="1">
    <location>
        <begin position="153"/>
        <end position="170"/>
    </location>
</feature>
<dbReference type="EMBL" id="CM035424">
    <property type="protein sequence ID" value="KAH7352573.1"/>
    <property type="molecule type" value="Genomic_DNA"/>
</dbReference>
<name>A0A8T2SP17_CERRI</name>
<evidence type="ECO:0000313" key="3">
    <source>
        <dbReference type="Proteomes" id="UP000825935"/>
    </source>
</evidence>
<protein>
    <submittedName>
        <fullName evidence="2">Uncharacterized protein</fullName>
    </submittedName>
</protein>
<evidence type="ECO:0000256" key="1">
    <source>
        <dbReference type="SAM" id="MobiDB-lite"/>
    </source>
</evidence>
<keyword evidence="3" id="KW-1185">Reference proteome</keyword>
<feature type="region of interest" description="Disordered" evidence="1">
    <location>
        <begin position="153"/>
        <end position="172"/>
    </location>
</feature>
<dbReference type="Proteomes" id="UP000825935">
    <property type="component" value="Chromosome 19"/>
</dbReference>